<accession>A0A5B7ILM8</accession>
<name>A0A5B7ILM8_PORTR</name>
<dbReference type="Proteomes" id="UP000324222">
    <property type="component" value="Unassembled WGS sequence"/>
</dbReference>
<gene>
    <name evidence="2" type="ORF">E2C01_078051</name>
</gene>
<dbReference type="AlphaFoldDB" id="A0A5B7ILM8"/>
<proteinExistence type="predicted"/>
<reference evidence="2 3" key="1">
    <citation type="submission" date="2019-05" db="EMBL/GenBank/DDBJ databases">
        <title>Another draft genome of Portunus trituberculatus and its Hox gene families provides insights of decapod evolution.</title>
        <authorList>
            <person name="Jeong J.-H."/>
            <person name="Song I."/>
            <person name="Kim S."/>
            <person name="Choi T."/>
            <person name="Kim D."/>
            <person name="Ryu S."/>
            <person name="Kim W."/>
        </authorList>
    </citation>
    <scope>NUCLEOTIDE SEQUENCE [LARGE SCALE GENOMIC DNA]</scope>
    <source>
        <tissue evidence="2">Muscle</tissue>
    </source>
</reference>
<feature type="region of interest" description="Disordered" evidence="1">
    <location>
        <begin position="113"/>
        <end position="145"/>
    </location>
</feature>
<protein>
    <submittedName>
        <fullName evidence="2">Uncharacterized protein</fullName>
    </submittedName>
</protein>
<organism evidence="2 3">
    <name type="scientific">Portunus trituberculatus</name>
    <name type="common">Swimming crab</name>
    <name type="synonym">Neptunus trituberculatus</name>
    <dbReference type="NCBI Taxonomy" id="210409"/>
    <lineage>
        <taxon>Eukaryota</taxon>
        <taxon>Metazoa</taxon>
        <taxon>Ecdysozoa</taxon>
        <taxon>Arthropoda</taxon>
        <taxon>Crustacea</taxon>
        <taxon>Multicrustacea</taxon>
        <taxon>Malacostraca</taxon>
        <taxon>Eumalacostraca</taxon>
        <taxon>Eucarida</taxon>
        <taxon>Decapoda</taxon>
        <taxon>Pleocyemata</taxon>
        <taxon>Brachyura</taxon>
        <taxon>Eubrachyura</taxon>
        <taxon>Portunoidea</taxon>
        <taxon>Portunidae</taxon>
        <taxon>Portuninae</taxon>
        <taxon>Portunus</taxon>
    </lineage>
</organism>
<evidence type="ECO:0000313" key="3">
    <source>
        <dbReference type="Proteomes" id="UP000324222"/>
    </source>
</evidence>
<comment type="caution">
    <text evidence="2">The sequence shown here is derived from an EMBL/GenBank/DDBJ whole genome shotgun (WGS) entry which is preliminary data.</text>
</comment>
<feature type="region of interest" description="Disordered" evidence="1">
    <location>
        <begin position="69"/>
        <end position="96"/>
    </location>
</feature>
<keyword evidence="3" id="KW-1185">Reference proteome</keyword>
<dbReference type="EMBL" id="VSRR010062271">
    <property type="protein sequence ID" value="MPC83343.1"/>
    <property type="molecule type" value="Genomic_DNA"/>
</dbReference>
<evidence type="ECO:0000256" key="1">
    <source>
        <dbReference type="SAM" id="MobiDB-lite"/>
    </source>
</evidence>
<sequence length="164" mass="17614">MGVLFSHLPASRLSFASHSPLKVLCSQSTPVLLFQCRLLCLLLTGLQKNVKCFSTYVLLRAELTSCSPSSSPLQRTRKGGGLAARHSGCQQEPRAGKMTHWSDTLGAISVMTPALPRTPHDNHPSPSPHALIAPNHKPPRPLTNISSALCRGVMHSKHRASGAV</sequence>
<evidence type="ECO:0000313" key="2">
    <source>
        <dbReference type="EMBL" id="MPC83343.1"/>
    </source>
</evidence>